<dbReference type="RefSeq" id="WP_073408414.1">
    <property type="nucleotide sequence ID" value="NZ_FQWH01000002.1"/>
</dbReference>
<evidence type="ECO:0000256" key="2">
    <source>
        <dbReference type="SAM" id="Coils"/>
    </source>
</evidence>
<feature type="domain" description="Phage capsid-like C-terminal" evidence="4">
    <location>
        <begin position="162"/>
        <end position="425"/>
    </location>
</feature>
<dbReference type="AlphaFoldDB" id="A0A1M5IHS8"/>
<dbReference type="NCBIfam" id="TIGR01554">
    <property type="entry name" value="major_cap_HK97"/>
    <property type="match status" value="1"/>
</dbReference>
<evidence type="ECO:0000256" key="1">
    <source>
        <dbReference type="ARBA" id="ARBA00004328"/>
    </source>
</evidence>
<comment type="subcellular location">
    <subcellularLocation>
        <location evidence="1">Virion</location>
    </subcellularLocation>
</comment>
<organism evidence="5 6">
    <name type="scientific">Flavobacterium johnsoniae</name>
    <name type="common">Cytophaga johnsonae</name>
    <dbReference type="NCBI Taxonomy" id="986"/>
    <lineage>
        <taxon>Bacteria</taxon>
        <taxon>Pseudomonadati</taxon>
        <taxon>Bacteroidota</taxon>
        <taxon>Flavobacteriia</taxon>
        <taxon>Flavobacteriales</taxon>
        <taxon>Flavobacteriaceae</taxon>
        <taxon>Flavobacterium</taxon>
    </lineage>
</organism>
<evidence type="ECO:0000313" key="5">
    <source>
        <dbReference type="EMBL" id="SHG27811.1"/>
    </source>
</evidence>
<dbReference type="InterPro" id="IPR024455">
    <property type="entry name" value="Phage_capsid"/>
</dbReference>
<dbReference type="EMBL" id="FQWH01000002">
    <property type="protein sequence ID" value="SHG27811.1"/>
    <property type="molecule type" value="Genomic_DNA"/>
</dbReference>
<proteinExistence type="predicted"/>
<reference evidence="5 6" key="1">
    <citation type="submission" date="2016-11" db="EMBL/GenBank/DDBJ databases">
        <authorList>
            <person name="Jaros S."/>
            <person name="Januszkiewicz K."/>
            <person name="Wedrychowicz H."/>
        </authorList>
    </citation>
    <scope>NUCLEOTIDE SEQUENCE [LARGE SCALE GENOMIC DNA]</scope>
    <source>
        <strain evidence="5 6">DSM 6792</strain>
    </source>
</reference>
<accession>A0A1M5IHS8</accession>
<dbReference type="Proteomes" id="UP000184112">
    <property type="component" value="Unassembled WGS sequence"/>
</dbReference>
<sequence length="432" mass="45547">MKKSVEIRQELSGLVSSQEAILATAQKENRDLNEAEATSFNDLQGKIEEKRAALAIAEKMEENQRDFGIAKPGKSVSAEDGKDGEQREIEKLQTRFNIGTAIRMAGEGNWEGAEKEVHELGVAEMRASGKDVSNHSFIMPASMVRASAQTVSEDSGNYGGKLVQPQAPRVVESFIPKLFIEELGATVLTGLSGGKLPLPVPANYAFSWYNETEDATSQKAAITGPELDPKRAAAVVLISNRLLNNASVDAQAMVMSNLKNAAGRALNDAAINGLGAKDPLGLLNMTGLGAGSSTAAATPTWALINELKGKIQAADSTEVSLGYLLDPTLMALLETIQKGNGAGFIAENGKIGGLKSVATSLVKAIAGTPELHTAIFGDWSQLFVGQWGGIAFVVDPLTAASANSVKVTVNMEADVQVANKKAFAVNSFFKTV</sequence>
<dbReference type="InterPro" id="IPR054612">
    <property type="entry name" value="Phage_capsid-like_C"/>
</dbReference>
<dbReference type="SUPFAM" id="SSF56563">
    <property type="entry name" value="Major capsid protein gp5"/>
    <property type="match status" value="1"/>
</dbReference>
<feature type="region of interest" description="Disordered" evidence="3">
    <location>
        <begin position="64"/>
        <end position="85"/>
    </location>
</feature>
<evidence type="ECO:0000256" key="3">
    <source>
        <dbReference type="SAM" id="MobiDB-lite"/>
    </source>
</evidence>
<gene>
    <name evidence="5" type="ORF">SAMN05444388_102107</name>
</gene>
<keyword evidence="2" id="KW-0175">Coiled coil</keyword>
<evidence type="ECO:0000313" key="6">
    <source>
        <dbReference type="Proteomes" id="UP000184112"/>
    </source>
</evidence>
<dbReference type="Pfam" id="PF05065">
    <property type="entry name" value="Phage_capsid"/>
    <property type="match status" value="1"/>
</dbReference>
<name>A0A1M5IHS8_FLAJO</name>
<evidence type="ECO:0000259" key="4">
    <source>
        <dbReference type="Pfam" id="PF05065"/>
    </source>
</evidence>
<feature type="coiled-coil region" evidence="2">
    <location>
        <begin position="15"/>
        <end position="60"/>
    </location>
</feature>
<protein>
    <submittedName>
        <fullName evidence="5">Phage major capsid protein, HK97 family</fullName>
    </submittedName>
</protein>